<gene>
    <name evidence="1" type="ORF">GRJ2_002941400</name>
</gene>
<dbReference type="EMBL" id="BAAFJT010000040">
    <property type="protein sequence ID" value="GAB0204758.1"/>
    <property type="molecule type" value="Genomic_DNA"/>
</dbReference>
<sequence length="138" mass="15605">MGDFDHPDTCWSDNTARHKQSTGHEFMECIDDNFLLQVTEEPTRRGAMLDLVLTNKEGLVGNVKLKSSLRCRNHEMEEFKILRPARKAQSKLTTLDQKANRTLGSIKRSVTSSLIKVILPLYSTLMRPYLCSALGPPT</sequence>
<accession>A0ABC9Y3W8</accession>
<name>A0ABC9Y3W8_GRUJA</name>
<dbReference type="PANTHER" id="PTHR33395">
    <property type="entry name" value="TRANSCRIPTASE, PUTATIVE-RELATED-RELATED"/>
    <property type="match status" value="1"/>
</dbReference>
<dbReference type="PANTHER" id="PTHR33395:SF22">
    <property type="entry name" value="REVERSE TRANSCRIPTASE DOMAIN-CONTAINING PROTEIN"/>
    <property type="match status" value="1"/>
</dbReference>
<keyword evidence="2" id="KW-1185">Reference proteome</keyword>
<protein>
    <submittedName>
        <fullName evidence="1">Uncharacterized protein</fullName>
    </submittedName>
</protein>
<dbReference type="Proteomes" id="UP001623348">
    <property type="component" value="Unassembled WGS sequence"/>
</dbReference>
<reference evidence="1 2" key="1">
    <citation type="submission" date="2024-06" db="EMBL/GenBank/DDBJ databases">
        <title>The draft genome of Grus japonensis, version 3.</title>
        <authorList>
            <person name="Nabeshima K."/>
            <person name="Suzuki S."/>
            <person name="Onuma M."/>
        </authorList>
    </citation>
    <scope>NUCLEOTIDE SEQUENCE [LARGE SCALE GENOMIC DNA]</scope>
    <source>
        <strain evidence="1 2">451A</strain>
    </source>
</reference>
<evidence type="ECO:0000313" key="1">
    <source>
        <dbReference type="EMBL" id="GAB0204758.1"/>
    </source>
</evidence>
<organism evidence="1 2">
    <name type="scientific">Grus japonensis</name>
    <name type="common">Japanese crane</name>
    <name type="synonym">Red-crowned crane</name>
    <dbReference type="NCBI Taxonomy" id="30415"/>
    <lineage>
        <taxon>Eukaryota</taxon>
        <taxon>Metazoa</taxon>
        <taxon>Chordata</taxon>
        <taxon>Craniata</taxon>
        <taxon>Vertebrata</taxon>
        <taxon>Euteleostomi</taxon>
        <taxon>Archelosauria</taxon>
        <taxon>Archosauria</taxon>
        <taxon>Dinosauria</taxon>
        <taxon>Saurischia</taxon>
        <taxon>Theropoda</taxon>
        <taxon>Coelurosauria</taxon>
        <taxon>Aves</taxon>
        <taxon>Neognathae</taxon>
        <taxon>Neoaves</taxon>
        <taxon>Gruiformes</taxon>
        <taxon>Gruidae</taxon>
        <taxon>Grus</taxon>
    </lineage>
</organism>
<dbReference type="AlphaFoldDB" id="A0ABC9Y3W8"/>
<comment type="caution">
    <text evidence="1">The sequence shown here is derived from an EMBL/GenBank/DDBJ whole genome shotgun (WGS) entry which is preliminary data.</text>
</comment>
<proteinExistence type="predicted"/>
<evidence type="ECO:0000313" key="2">
    <source>
        <dbReference type="Proteomes" id="UP001623348"/>
    </source>
</evidence>